<proteinExistence type="predicted"/>
<dbReference type="InterPro" id="IPR050889">
    <property type="entry name" value="Dendritic_Spine_Reg/Scaffold"/>
</dbReference>
<dbReference type="InterPro" id="IPR036770">
    <property type="entry name" value="Ankyrin_rpt-contain_sf"/>
</dbReference>
<keyword evidence="6" id="KW-1185">Reference proteome</keyword>
<dbReference type="Pfam" id="PF12796">
    <property type="entry name" value="Ank_2"/>
    <property type="match status" value="1"/>
</dbReference>
<feature type="region of interest" description="Disordered" evidence="4">
    <location>
        <begin position="1"/>
        <end position="28"/>
    </location>
</feature>
<evidence type="ECO:0000256" key="3">
    <source>
        <dbReference type="PROSITE-ProRule" id="PRU00023"/>
    </source>
</evidence>
<accession>A0A4S8PVV9</accession>
<dbReference type="PANTHER" id="PTHR24166:SF48">
    <property type="entry name" value="PROTEIN VAPYRIN"/>
    <property type="match status" value="1"/>
</dbReference>
<dbReference type="InterPro" id="IPR002110">
    <property type="entry name" value="Ankyrin_rpt"/>
</dbReference>
<keyword evidence="2 3" id="KW-0040">ANK repeat</keyword>
<dbReference type="EMBL" id="STGX01000001">
    <property type="protein sequence ID" value="THV32289.1"/>
    <property type="molecule type" value="Genomic_DNA"/>
</dbReference>
<evidence type="ECO:0000256" key="1">
    <source>
        <dbReference type="ARBA" id="ARBA00022737"/>
    </source>
</evidence>
<dbReference type="SUPFAM" id="SSF48403">
    <property type="entry name" value="Ankyrin repeat"/>
    <property type="match status" value="1"/>
</dbReference>
<organism evidence="5 6">
    <name type="scientific">Glycomyces paridis</name>
    <dbReference type="NCBI Taxonomy" id="2126555"/>
    <lineage>
        <taxon>Bacteria</taxon>
        <taxon>Bacillati</taxon>
        <taxon>Actinomycetota</taxon>
        <taxon>Actinomycetes</taxon>
        <taxon>Glycomycetales</taxon>
        <taxon>Glycomycetaceae</taxon>
        <taxon>Glycomyces</taxon>
    </lineage>
</organism>
<feature type="repeat" description="ANK" evidence="3">
    <location>
        <begin position="169"/>
        <end position="206"/>
    </location>
</feature>
<protein>
    <submittedName>
        <fullName evidence="5">Ankyrin repeat domain-containing protein</fullName>
    </submittedName>
</protein>
<gene>
    <name evidence="5" type="ORF">E9998_01420</name>
</gene>
<dbReference type="Pfam" id="PF00023">
    <property type="entry name" value="Ank"/>
    <property type="match status" value="1"/>
</dbReference>
<dbReference type="PROSITE" id="PS50297">
    <property type="entry name" value="ANK_REP_REGION"/>
    <property type="match status" value="1"/>
</dbReference>
<name>A0A4S8PVV9_9ACTN</name>
<evidence type="ECO:0000256" key="4">
    <source>
        <dbReference type="SAM" id="MobiDB-lite"/>
    </source>
</evidence>
<dbReference type="PANTHER" id="PTHR24166">
    <property type="entry name" value="ROLLING PEBBLES, ISOFORM B"/>
    <property type="match status" value="1"/>
</dbReference>
<dbReference type="Proteomes" id="UP000305792">
    <property type="component" value="Unassembled WGS sequence"/>
</dbReference>
<evidence type="ECO:0000313" key="5">
    <source>
        <dbReference type="EMBL" id="THV32289.1"/>
    </source>
</evidence>
<comment type="caution">
    <text evidence="5">The sequence shown here is derived from an EMBL/GenBank/DDBJ whole genome shotgun (WGS) entry which is preliminary data.</text>
</comment>
<evidence type="ECO:0000313" key="6">
    <source>
        <dbReference type="Proteomes" id="UP000305792"/>
    </source>
</evidence>
<dbReference type="SMART" id="SM00248">
    <property type="entry name" value="ANK"/>
    <property type="match status" value="4"/>
</dbReference>
<feature type="repeat" description="ANK" evidence="3">
    <location>
        <begin position="67"/>
        <end position="99"/>
    </location>
</feature>
<dbReference type="Gene3D" id="1.25.40.20">
    <property type="entry name" value="Ankyrin repeat-containing domain"/>
    <property type="match status" value="1"/>
</dbReference>
<reference evidence="5 6" key="1">
    <citation type="journal article" date="2018" name="Int. J. Syst. Evol. Microbiol.">
        <title>Glycomyces paridis sp. nov., isolated from the medicinal plant Paris polyphylla.</title>
        <authorList>
            <person name="Fang X.M."/>
            <person name="Bai J.L."/>
            <person name="Su J."/>
            <person name="Zhao L.L."/>
            <person name="Liu H.Y."/>
            <person name="Ma B.P."/>
            <person name="Zhang Y.Q."/>
            <person name="Yu L.Y."/>
        </authorList>
    </citation>
    <scope>NUCLEOTIDE SEQUENCE [LARGE SCALE GENOMIC DNA]</scope>
    <source>
        <strain evidence="5 6">CPCC 204357</strain>
    </source>
</reference>
<sequence>MAACAPDPEPRERGSRSPSASGRTARPGEGLLAQWDADLLEAAGAGDAASVTALLDRGARIEARNEDGRGPLMLAALADRVEAATVLVERGADPDATDDLGDTPWVTCGVTGSVAMMRVIWEAGPDLTVPNRRGGSPLHPASERGHADYVREVLATTGIESVIDRVNYNGWTALLEAVALGDGGEPHQEITAMLLDVGADASLRDRNGRTALDHARARGYGVIEDLLA</sequence>
<evidence type="ECO:0000256" key="2">
    <source>
        <dbReference type="ARBA" id="ARBA00023043"/>
    </source>
</evidence>
<keyword evidence="1" id="KW-0677">Repeat</keyword>
<dbReference type="PROSITE" id="PS50088">
    <property type="entry name" value="ANK_REPEAT"/>
    <property type="match status" value="2"/>
</dbReference>
<dbReference type="AlphaFoldDB" id="A0A4S8PVV9"/>
<dbReference type="OrthoDB" id="9812708at2"/>